<evidence type="ECO:0000256" key="1">
    <source>
        <dbReference type="SAM" id="Phobius"/>
    </source>
</evidence>
<keyword evidence="3" id="KW-1185">Reference proteome</keyword>
<gene>
    <name evidence="2" type="ORF">F0344_17070</name>
</gene>
<keyword evidence="1" id="KW-0472">Membrane</keyword>
<evidence type="ECO:0000313" key="2">
    <source>
        <dbReference type="EMBL" id="QNE76105.1"/>
    </source>
</evidence>
<protein>
    <submittedName>
        <fullName evidence="2">Uncharacterized protein</fullName>
    </submittedName>
</protein>
<name>A0A7G7BL90_9ACTN</name>
<reference evidence="3" key="1">
    <citation type="submission" date="2019-10" db="EMBL/GenBank/DDBJ databases">
        <title>Antimicrobial potential of Antarctic Bacteria.</title>
        <authorList>
            <person name="Benaud N."/>
            <person name="Edwards R.J."/>
            <person name="Ferrari B.C."/>
        </authorList>
    </citation>
    <scope>NUCLEOTIDE SEQUENCE [LARGE SCALE GENOMIC DNA]</scope>
    <source>
        <strain evidence="3">NBSH44</strain>
    </source>
</reference>
<proteinExistence type="predicted"/>
<organism evidence="2 3">
    <name type="scientific">Streptomyces finlayi</name>
    <dbReference type="NCBI Taxonomy" id="67296"/>
    <lineage>
        <taxon>Bacteria</taxon>
        <taxon>Bacillati</taxon>
        <taxon>Actinomycetota</taxon>
        <taxon>Actinomycetes</taxon>
        <taxon>Kitasatosporales</taxon>
        <taxon>Streptomycetaceae</taxon>
        <taxon>Streptomyces</taxon>
    </lineage>
</organism>
<dbReference type="Proteomes" id="UP000515307">
    <property type="component" value="Chromosome"/>
</dbReference>
<keyword evidence="1" id="KW-1133">Transmembrane helix</keyword>
<evidence type="ECO:0000313" key="3">
    <source>
        <dbReference type="Proteomes" id="UP000515307"/>
    </source>
</evidence>
<feature type="transmembrane region" description="Helical" evidence="1">
    <location>
        <begin position="68"/>
        <end position="86"/>
    </location>
</feature>
<dbReference type="KEGG" id="sfiy:F0344_17070"/>
<keyword evidence="1" id="KW-0812">Transmembrane</keyword>
<accession>A0A7G7BL90</accession>
<dbReference type="AlphaFoldDB" id="A0A7G7BL90"/>
<dbReference type="EMBL" id="CP045702">
    <property type="protein sequence ID" value="QNE76105.1"/>
    <property type="molecule type" value="Genomic_DNA"/>
</dbReference>
<dbReference type="RefSeq" id="WP_185299601.1">
    <property type="nucleotide sequence ID" value="NZ_CP045702.1"/>
</dbReference>
<feature type="transmembrane region" description="Helical" evidence="1">
    <location>
        <begin position="44"/>
        <end position="62"/>
    </location>
</feature>
<sequence length="94" mass="9852">MRYPEDQLNAGHIPTDLLGQLPPGTDPKQIVIVRAAPRNYTGPILLAITITGGIALIILMIAVTLHVAAVATVAVLSATGGLGLTLKRPQHRSK</sequence>